<reference evidence="6 7" key="3">
    <citation type="journal article" date="2010" name="BMC Genomics">
        <title>Transcriptome sequencing and comparative analysis of cucumber flowers with different sex types.</title>
        <authorList>
            <person name="Guo S."/>
            <person name="Zheng Y."/>
            <person name="Joung J.G."/>
            <person name="Liu S."/>
            <person name="Zhang Z."/>
            <person name="Crasta O.R."/>
            <person name="Sobral B.W."/>
            <person name="Xu Y."/>
            <person name="Huang S."/>
            <person name="Fei Z."/>
        </authorList>
    </citation>
    <scope>NUCLEOTIDE SEQUENCE [LARGE SCALE GENOMIC DNA]</scope>
    <source>
        <strain evidence="7">cv. 9930</strain>
    </source>
</reference>
<reference evidence="6 7" key="1">
    <citation type="journal article" date="2009" name="Nat. Genet.">
        <title>The genome of the cucumber, Cucumis sativus L.</title>
        <authorList>
            <person name="Huang S."/>
            <person name="Li R."/>
            <person name="Zhang Z."/>
            <person name="Li L."/>
            <person name="Gu X."/>
            <person name="Fan W."/>
            <person name="Lucas W.J."/>
            <person name="Wang X."/>
            <person name="Xie B."/>
            <person name="Ni P."/>
            <person name="Ren Y."/>
            <person name="Zhu H."/>
            <person name="Li J."/>
            <person name="Lin K."/>
            <person name="Jin W."/>
            <person name="Fei Z."/>
            <person name="Li G."/>
            <person name="Staub J."/>
            <person name="Kilian A."/>
            <person name="van der Vossen E.A."/>
            <person name="Wu Y."/>
            <person name="Guo J."/>
            <person name="He J."/>
            <person name="Jia Z."/>
            <person name="Ren Y."/>
            <person name="Tian G."/>
            <person name="Lu Y."/>
            <person name="Ruan J."/>
            <person name="Qian W."/>
            <person name="Wang M."/>
            <person name="Huang Q."/>
            <person name="Li B."/>
            <person name="Xuan Z."/>
            <person name="Cao J."/>
            <person name="Asan"/>
            <person name="Wu Z."/>
            <person name="Zhang J."/>
            <person name="Cai Q."/>
            <person name="Bai Y."/>
            <person name="Zhao B."/>
            <person name="Han Y."/>
            <person name="Li Y."/>
            <person name="Li X."/>
            <person name="Wang S."/>
            <person name="Shi Q."/>
            <person name="Liu S."/>
            <person name="Cho W.K."/>
            <person name="Kim J.Y."/>
            <person name="Xu Y."/>
            <person name="Heller-Uszynska K."/>
            <person name="Miao H."/>
            <person name="Cheng Z."/>
            <person name="Zhang S."/>
            <person name="Wu J."/>
            <person name="Yang Y."/>
            <person name="Kang H."/>
            <person name="Li M."/>
            <person name="Liang H."/>
            <person name="Ren X."/>
            <person name="Shi Z."/>
            <person name="Wen M."/>
            <person name="Jian M."/>
            <person name="Yang H."/>
            <person name="Zhang G."/>
            <person name="Yang Z."/>
            <person name="Chen R."/>
            <person name="Liu S."/>
            <person name="Li J."/>
            <person name="Ma L."/>
            <person name="Liu H."/>
            <person name="Zhou Y."/>
            <person name="Zhao J."/>
            <person name="Fang X."/>
            <person name="Li G."/>
            <person name="Fang L."/>
            <person name="Li Y."/>
            <person name="Liu D."/>
            <person name="Zheng H."/>
            <person name="Zhang Y."/>
            <person name="Qin N."/>
            <person name="Li Z."/>
            <person name="Yang G."/>
            <person name="Yang S."/>
            <person name="Bolund L."/>
            <person name="Kristiansen K."/>
            <person name="Zheng H."/>
            <person name="Li S."/>
            <person name="Zhang X."/>
            <person name="Yang H."/>
            <person name="Wang J."/>
            <person name="Sun R."/>
            <person name="Zhang B."/>
            <person name="Jiang S."/>
            <person name="Wang J."/>
            <person name="Du Y."/>
            <person name="Li S."/>
        </authorList>
    </citation>
    <scope>NUCLEOTIDE SEQUENCE [LARGE SCALE GENOMIC DNA]</scope>
    <source>
        <strain evidence="7">cv. 9930</strain>
    </source>
</reference>
<evidence type="ECO:0000313" key="7">
    <source>
        <dbReference type="Proteomes" id="UP000029981"/>
    </source>
</evidence>
<dbReference type="STRING" id="3659.A0A0A0K878"/>
<dbReference type="Proteomes" id="UP000029981">
    <property type="component" value="Chromosome 6"/>
</dbReference>
<dbReference type="OrthoDB" id="694709at2759"/>
<dbReference type="PANTHER" id="PTHR31509">
    <property type="entry name" value="BPS1-LIKE PROTEIN"/>
    <property type="match status" value="1"/>
</dbReference>
<gene>
    <name evidence="6" type="ORF">Csa_6G006740</name>
</gene>
<dbReference type="Gramene" id="KGN45688">
    <property type="protein sequence ID" value="KGN45688"/>
    <property type="gene ID" value="Csa_6G006740"/>
</dbReference>
<dbReference type="GO" id="GO:0016020">
    <property type="term" value="C:membrane"/>
    <property type="evidence" value="ECO:0007669"/>
    <property type="project" value="UniProtKB-SubCell"/>
</dbReference>
<keyword evidence="2" id="KW-0812">Transmembrane</keyword>
<dbReference type="eggNOG" id="ENOG502QPVM">
    <property type="taxonomic scope" value="Eukaryota"/>
</dbReference>
<dbReference type="AlphaFoldDB" id="A0A0A0K878"/>
<organism evidence="6 7">
    <name type="scientific">Cucumis sativus</name>
    <name type="common">Cucumber</name>
    <dbReference type="NCBI Taxonomy" id="3659"/>
    <lineage>
        <taxon>Eukaryota</taxon>
        <taxon>Viridiplantae</taxon>
        <taxon>Streptophyta</taxon>
        <taxon>Embryophyta</taxon>
        <taxon>Tracheophyta</taxon>
        <taxon>Spermatophyta</taxon>
        <taxon>Magnoliopsida</taxon>
        <taxon>eudicotyledons</taxon>
        <taxon>Gunneridae</taxon>
        <taxon>Pentapetalae</taxon>
        <taxon>rosids</taxon>
        <taxon>fabids</taxon>
        <taxon>Cucurbitales</taxon>
        <taxon>Cucurbitaceae</taxon>
        <taxon>Benincaseae</taxon>
        <taxon>Cucumis</taxon>
    </lineage>
</organism>
<keyword evidence="7" id="KW-1185">Reference proteome</keyword>
<evidence type="ECO:0000256" key="1">
    <source>
        <dbReference type="ARBA" id="ARBA00004167"/>
    </source>
</evidence>
<keyword evidence="3" id="KW-1133">Transmembrane helix</keyword>
<keyword evidence="4" id="KW-0472">Membrane</keyword>
<dbReference type="KEGG" id="csv:101216555"/>
<reference evidence="6 7" key="4">
    <citation type="journal article" date="2011" name="BMC Genomics">
        <title>RNA-Seq improves annotation of protein-coding genes in the cucumber genome.</title>
        <authorList>
            <person name="Li Z."/>
            <person name="Zhang Z."/>
            <person name="Yan P."/>
            <person name="Huang S."/>
            <person name="Fei Z."/>
            <person name="Lin K."/>
        </authorList>
    </citation>
    <scope>NUCLEOTIDE SEQUENCE [LARGE SCALE GENOMIC DNA]</scope>
    <source>
        <strain evidence="7">cv. 9930</strain>
    </source>
</reference>
<name>A0A0A0K878_CUCSA</name>
<dbReference type="Pfam" id="PF05633">
    <property type="entry name" value="ROH1-like"/>
    <property type="match status" value="1"/>
</dbReference>
<evidence type="ECO:0000256" key="3">
    <source>
        <dbReference type="ARBA" id="ARBA00022989"/>
    </source>
</evidence>
<dbReference type="EMBL" id="CM002927">
    <property type="protein sequence ID" value="KGN45688.1"/>
    <property type="molecule type" value="Genomic_DNA"/>
</dbReference>
<evidence type="ECO:0000256" key="2">
    <source>
        <dbReference type="ARBA" id="ARBA00022692"/>
    </source>
</evidence>
<dbReference type="OMA" id="FKDCVME"/>
<evidence type="ECO:0000256" key="5">
    <source>
        <dbReference type="ARBA" id="ARBA00035114"/>
    </source>
</evidence>
<sequence>MSQLHEPPRRQFFPFGNPFRMRSPKGSNLPSKLVDILNAFERSLAERLQKLHPSGEDDVLSLSWMILAMELLCETHSDVKNLIKELDLPVPDWNEKLIDVYLDISVKLLDVCNALSSELSHLNQSNLMLRCVIHNLDSADSERLARARTSLKEWRQNITTTSSRIKSCCVILDSLVESLDLPKIKNSAKGKVLMQALYGVKVQTVFVCSVFASAFLSSPKLFDLDIANTYLWGQTFSSLQNDVNSEIRSIYARGKFTPLKELEAIDQCVGKLQQMIPEKPEVEEAQLLKNSISELGGKTEKLSKDLHSLTKEVDNFFQIVLAGRDALLSNLRGC</sequence>
<evidence type="ECO:0000313" key="6">
    <source>
        <dbReference type="EMBL" id="KGN45688.1"/>
    </source>
</evidence>
<proteinExistence type="inferred from homology"/>
<dbReference type="InterPro" id="IPR008511">
    <property type="entry name" value="ROH1-like"/>
</dbReference>
<protein>
    <recommendedName>
        <fullName evidence="8">Protein BPS1, chloroplastic</fullName>
    </recommendedName>
</protein>
<comment type="subcellular location">
    <subcellularLocation>
        <location evidence="1">Membrane</location>
        <topology evidence="1">Single-pass membrane protein</topology>
    </subcellularLocation>
</comment>
<evidence type="ECO:0000256" key="4">
    <source>
        <dbReference type="ARBA" id="ARBA00023136"/>
    </source>
</evidence>
<reference evidence="6 7" key="2">
    <citation type="journal article" date="2009" name="PLoS ONE">
        <title>An integrated genetic and cytogenetic map of the cucumber genome.</title>
        <authorList>
            <person name="Ren Y."/>
            <person name="Zhang Z."/>
            <person name="Liu J."/>
            <person name="Staub J.E."/>
            <person name="Han Y."/>
            <person name="Cheng Z."/>
            <person name="Li X."/>
            <person name="Lu J."/>
            <person name="Miao H."/>
            <person name="Kang H."/>
            <person name="Xie B."/>
            <person name="Gu X."/>
            <person name="Wang X."/>
            <person name="Du Y."/>
            <person name="Jin W."/>
            <person name="Huang S."/>
        </authorList>
    </citation>
    <scope>NUCLEOTIDE SEQUENCE [LARGE SCALE GENOMIC DNA]</scope>
    <source>
        <strain evidence="7">cv. 9930</strain>
    </source>
</reference>
<comment type="similarity">
    <text evidence="5">Belongs to the ROH1 family.</text>
</comment>
<accession>A0A0A0K878</accession>
<evidence type="ECO:0008006" key="8">
    <source>
        <dbReference type="Google" id="ProtNLM"/>
    </source>
</evidence>